<keyword evidence="6" id="KW-0235">DNA replication</keyword>
<dbReference type="PANTHER" id="PTHR43788">
    <property type="entry name" value="DNA2/NAM7 HELICASE FAMILY MEMBER"/>
    <property type="match status" value="1"/>
</dbReference>
<dbReference type="CDD" id="cd18041">
    <property type="entry name" value="DEXXQc_DNA2"/>
    <property type="match status" value="1"/>
</dbReference>
<dbReference type="CDD" id="cd18808">
    <property type="entry name" value="SF1_C_Upf1"/>
    <property type="match status" value="1"/>
</dbReference>
<dbReference type="Gene3D" id="3.40.50.300">
    <property type="entry name" value="P-loop containing nucleotide triphosphate hydrolases"/>
    <property type="match status" value="2"/>
</dbReference>
<feature type="region of interest" description="Disordered" evidence="22">
    <location>
        <begin position="165"/>
        <end position="212"/>
    </location>
</feature>
<evidence type="ECO:0000256" key="22">
    <source>
        <dbReference type="SAM" id="MobiDB-lite"/>
    </source>
</evidence>
<evidence type="ECO:0000256" key="3">
    <source>
        <dbReference type="ARBA" id="ARBA00007913"/>
    </source>
</evidence>
<keyword evidence="7" id="KW-0540">Nuclease</keyword>
<evidence type="ECO:0000259" key="24">
    <source>
        <dbReference type="Pfam" id="PF13086"/>
    </source>
</evidence>
<dbReference type="Pfam" id="PF08696">
    <property type="entry name" value="Dna2"/>
    <property type="match status" value="1"/>
</dbReference>
<comment type="catalytic activity">
    <reaction evidence="20">
        <text>ATP + H2O = ADP + phosphate + H(+)</text>
        <dbReference type="Rhea" id="RHEA:13065"/>
        <dbReference type="ChEBI" id="CHEBI:15377"/>
        <dbReference type="ChEBI" id="CHEBI:15378"/>
        <dbReference type="ChEBI" id="CHEBI:30616"/>
        <dbReference type="ChEBI" id="CHEBI:43474"/>
        <dbReference type="ChEBI" id="CHEBI:456216"/>
        <dbReference type="EC" id="3.6.4.12"/>
    </reaction>
</comment>
<feature type="region of interest" description="Disordered" evidence="22">
    <location>
        <begin position="1"/>
        <end position="39"/>
    </location>
</feature>
<evidence type="ECO:0000256" key="5">
    <source>
        <dbReference type="ARBA" id="ARBA00022485"/>
    </source>
</evidence>
<evidence type="ECO:0000256" key="12">
    <source>
        <dbReference type="ARBA" id="ARBA00022806"/>
    </source>
</evidence>
<evidence type="ECO:0000256" key="4">
    <source>
        <dbReference type="ARBA" id="ARBA00012551"/>
    </source>
</evidence>
<dbReference type="InterPro" id="IPR026851">
    <property type="entry name" value="Dna2/JHS1_DEXXQ-box"/>
</dbReference>
<evidence type="ECO:0000256" key="17">
    <source>
        <dbReference type="ARBA" id="ARBA00023204"/>
    </source>
</evidence>
<comment type="cofactor">
    <cofactor evidence="1">
        <name>[4Fe-4S] cluster</name>
        <dbReference type="ChEBI" id="CHEBI:49883"/>
    </cofactor>
</comment>
<dbReference type="PANTHER" id="PTHR43788:SF8">
    <property type="entry name" value="DNA-BINDING PROTEIN SMUBP-2"/>
    <property type="match status" value="1"/>
</dbReference>
<evidence type="ECO:0000256" key="8">
    <source>
        <dbReference type="ARBA" id="ARBA00022723"/>
    </source>
</evidence>
<dbReference type="GO" id="GO:0046872">
    <property type="term" value="F:metal ion binding"/>
    <property type="evidence" value="ECO:0007669"/>
    <property type="project" value="UniProtKB-KW"/>
</dbReference>
<keyword evidence="10" id="KW-0227">DNA damage</keyword>
<feature type="compositionally biased region" description="Polar residues" evidence="22">
    <location>
        <begin position="286"/>
        <end position="295"/>
    </location>
</feature>
<dbReference type="InterPro" id="IPR014808">
    <property type="entry name" value="DNA_replication_fac_Dna2_N"/>
</dbReference>
<feature type="compositionally biased region" description="Polar residues" evidence="22">
    <location>
        <begin position="11"/>
        <end position="25"/>
    </location>
</feature>
<keyword evidence="15" id="KW-0411">Iron-sulfur</keyword>
<keyword evidence="21" id="KW-0175">Coiled coil</keyword>
<dbReference type="OrthoDB" id="306218at2759"/>
<evidence type="ECO:0000256" key="7">
    <source>
        <dbReference type="ARBA" id="ARBA00022722"/>
    </source>
</evidence>
<evidence type="ECO:0000256" key="19">
    <source>
        <dbReference type="ARBA" id="ARBA00023268"/>
    </source>
</evidence>
<dbReference type="GO" id="GO:0005634">
    <property type="term" value="C:nucleus"/>
    <property type="evidence" value="ECO:0007669"/>
    <property type="project" value="UniProtKB-SubCell"/>
</dbReference>
<keyword evidence="5" id="KW-0004">4Fe-4S</keyword>
<keyword evidence="13" id="KW-0067">ATP-binding</keyword>
<evidence type="ECO:0000256" key="16">
    <source>
        <dbReference type="ARBA" id="ARBA00023125"/>
    </source>
</evidence>
<dbReference type="GO" id="GO:0006281">
    <property type="term" value="P:DNA repair"/>
    <property type="evidence" value="ECO:0007669"/>
    <property type="project" value="UniProtKB-KW"/>
</dbReference>
<dbReference type="InterPro" id="IPR041677">
    <property type="entry name" value="DNA2/NAM7_AAA_11"/>
</dbReference>
<feature type="domain" description="DNA2/NAM7 helicase-like C-terminal" evidence="25">
    <location>
        <begin position="1094"/>
        <end position="1309"/>
    </location>
</feature>
<evidence type="ECO:0000259" key="23">
    <source>
        <dbReference type="Pfam" id="PF08696"/>
    </source>
</evidence>
<dbReference type="Pfam" id="PF13087">
    <property type="entry name" value="AAA_12"/>
    <property type="match status" value="1"/>
</dbReference>
<evidence type="ECO:0000256" key="20">
    <source>
        <dbReference type="ARBA" id="ARBA00047995"/>
    </source>
</evidence>
<dbReference type="GO" id="GO:0005524">
    <property type="term" value="F:ATP binding"/>
    <property type="evidence" value="ECO:0007669"/>
    <property type="project" value="UniProtKB-KW"/>
</dbReference>
<dbReference type="InterPro" id="IPR041679">
    <property type="entry name" value="DNA2/NAM7-like_C"/>
</dbReference>
<organism evidence="26 27">
    <name type="scientific">Brassicogethes aeneus</name>
    <name type="common">Rape pollen beetle</name>
    <name type="synonym">Meligethes aeneus</name>
    <dbReference type="NCBI Taxonomy" id="1431903"/>
    <lineage>
        <taxon>Eukaryota</taxon>
        <taxon>Metazoa</taxon>
        <taxon>Ecdysozoa</taxon>
        <taxon>Arthropoda</taxon>
        <taxon>Hexapoda</taxon>
        <taxon>Insecta</taxon>
        <taxon>Pterygota</taxon>
        <taxon>Neoptera</taxon>
        <taxon>Endopterygota</taxon>
        <taxon>Coleoptera</taxon>
        <taxon>Polyphaga</taxon>
        <taxon>Cucujiformia</taxon>
        <taxon>Nitidulidae</taxon>
        <taxon>Meligethinae</taxon>
        <taxon>Brassicogethes</taxon>
    </lineage>
</organism>
<sequence>MKKTHLAMHKSSATNGNYKISSFFTKKTDKPKNTEVISIDSDDDFVISNPVIEQSKSIKPSTSGSKHEIKSPNSRKRKLENRVLNSNKKKVNNDIITIEETDEKPSTCEFPVTPTKQILTVKTPEKLLTPSAYKAYLTPEKIPFLKSPATKKLCFNPDDFIVTLPKKEKTPNKKTPNKKNNQKNENSPNVGNIKKEAEKTPLKGKRTPKKLFEKTPEKLAEFNVEIMEKFVKITPSKSCKKESDVQFVKSSEKKQCSIKQFMSPKMSKTSEKAQNTNEHTPRKQTPGKSSNNESSAVKKAKYRLDFADTSKNDSCVTSETVKNVKEENFDEFWDEDFGFEISSQIDEIDTNTINLEESQHCKIVDIEKLHTKTILKLISTKTKETGKCSLQGFWIHTNLNVNDTVYVTAKKSVDNEWCVDNNFGLVVFEPDFLVSSTSVVNSVFCKRKSVLQERFHGFEPTNHFMIVGSIIHDLLQTALNQKARTHKEIQKLARELQNRNQTVRRLYECGMTISDLEKEIEKFVPRVLEFMETYVKSSNLAPNAKKSDQWPGVISNVADIEENIWCPELGLKGKVDVTIETGDKKVMPLELKTGRASCSLEHRGQVMLYVMMMNKLGYEVPAGLLLYLREGVLKEIPMSTQEQRDIMMLRNELAYYLNRNPVLTVDTNTKITNVTVPELPEPINHRACQNCAYNVICASFIRYNKEDVSSNKTLQNIQNEALNHISDDHLKYFMHWNSLLALESNCNSKMGKSLREIYTKTPTEREPNGRCIINLKISKVGQELNFICEHSFEKIDFNNSYNFLSAGINENAYVIVSTDKRPAVAAGFVHYIDAKSITVYLERDLSKKFPNSSFHIDTYDSNSIQTYNMASLTLLLELTERSEQLRKIIVDKVTPTFETKLPKVVATKGTPILKRLNRVQQRAVLKAIAARDYFLIKGMPGTGKTTTIVALVQLLVELGKSVIITSHTHSAVDNVCTRLIKWGVKFMRLGAESRINPNLKQYSEHYLTKNCNSPEELEQVYNSQLVLAVTCLGSGHPVLSKRTMDICIVDESTQVLQTSVIRPIYAAKTFILIGDPDQLPAVVKSLDAVKLGMTESIFDRLNSTEATIALNLNFRMNTPITTLANALTYKGELQIGNDSVANATLNLPHLESVKKDLHTEKWILNILKNDLDNSVIFLDTGPTWKMHKTTQSSENEQDNKCSNKHEASIVARLVDAFLKAGVPYTNIGVIAPFRAQVALLSATLEGSKIDVSTVDQFQGKDKNLIFFSCTKSREEKKKSDVEFEILEDKRRLNVAITRAKNKLILVGDVETLKQYSTFKKLLGSLEEQIVQLKDKENGFDWDSLLEIQNRT</sequence>
<accession>A0A9P0AUT6</accession>
<dbReference type="InterPro" id="IPR050534">
    <property type="entry name" value="Coronavir_polyprotein_1ab"/>
</dbReference>
<keyword evidence="11" id="KW-0378">Hydrolase</keyword>
<dbReference type="InterPro" id="IPR011604">
    <property type="entry name" value="PDDEXK-like_dom_sf"/>
</dbReference>
<keyword evidence="18" id="KW-0539">Nucleus</keyword>
<dbReference type="InterPro" id="IPR047187">
    <property type="entry name" value="SF1_C_Upf1"/>
</dbReference>
<keyword evidence="17" id="KW-0234">DNA repair</keyword>
<evidence type="ECO:0000256" key="13">
    <source>
        <dbReference type="ARBA" id="ARBA00022840"/>
    </source>
</evidence>
<dbReference type="GO" id="GO:0051539">
    <property type="term" value="F:4 iron, 4 sulfur cluster binding"/>
    <property type="evidence" value="ECO:0007669"/>
    <property type="project" value="UniProtKB-KW"/>
</dbReference>
<evidence type="ECO:0000256" key="10">
    <source>
        <dbReference type="ARBA" id="ARBA00022763"/>
    </source>
</evidence>
<feature type="domain" description="DNA2/NAM7 helicase helicase" evidence="24">
    <location>
        <begin position="1019"/>
        <end position="1085"/>
    </location>
</feature>
<evidence type="ECO:0000256" key="15">
    <source>
        <dbReference type="ARBA" id="ARBA00023014"/>
    </source>
</evidence>
<dbReference type="GO" id="GO:0004518">
    <property type="term" value="F:nuclease activity"/>
    <property type="evidence" value="ECO:0007669"/>
    <property type="project" value="UniProtKB-KW"/>
</dbReference>
<keyword evidence="27" id="KW-1185">Reference proteome</keyword>
<evidence type="ECO:0000256" key="21">
    <source>
        <dbReference type="SAM" id="Coils"/>
    </source>
</evidence>
<dbReference type="GO" id="GO:0017116">
    <property type="term" value="F:single-stranded DNA helicase activity"/>
    <property type="evidence" value="ECO:0007669"/>
    <property type="project" value="InterPro"/>
</dbReference>
<dbReference type="EMBL" id="OV121132">
    <property type="protein sequence ID" value="CAH0547646.1"/>
    <property type="molecule type" value="Genomic_DNA"/>
</dbReference>
<evidence type="ECO:0000259" key="25">
    <source>
        <dbReference type="Pfam" id="PF13087"/>
    </source>
</evidence>
<evidence type="ECO:0000256" key="2">
    <source>
        <dbReference type="ARBA" id="ARBA00004123"/>
    </source>
</evidence>
<dbReference type="GO" id="GO:0016787">
    <property type="term" value="F:hydrolase activity"/>
    <property type="evidence" value="ECO:0007669"/>
    <property type="project" value="UniProtKB-KW"/>
</dbReference>
<keyword evidence="19" id="KW-0511">Multifunctional enzyme</keyword>
<comment type="subcellular location">
    <subcellularLocation>
        <location evidence="2">Nucleus</location>
    </subcellularLocation>
</comment>
<dbReference type="GO" id="GO:0003677">
    <property type="term" value="F:DNA binding"/>
    <property type="evidence" value="ECO:0007669"/>
    <property type="project" value="UniProtKB-KW"/>
</dbReference>
<feature type="domain" description="DNA replication factor Dna2 N-terminal" evidence="23">
    <location>
        <begin position="380"/>
        <end position="580"/>
    </location>
</feature>
<dbReference type="SUPFAM" id="SSF52540">
    <property type="entry name" value="P-loop containing nucleoside triphosphate hydrolases"/>
    <property type="match status" value="1"/>
</dbReference>
<feature type="domain" description="DNA2/NAM7 helicase helicase" evidence="24">
    <location>
        <begin position="916"/>
        <end position="1018"/>
    </location>
</feature>
<keyword evidence="14" id="KW-0408">Iron</keyword>
<name>A0A9P0AUT6_BRAAE</name>
<dbReference type="EC" id="3.6.4.12" evidence="4"/>
<evidence type="ECO:0000256" key="14">
    <source>
        <dbReference type="ARBA" id="ARBA00023004"/>
    </source>
</evidence>
<evidence type="ECO:0000313" key="27">
    <source>
        <dbReference type="Proteomes" id="UP001154078"/>
    </source>
</evidence>
<keyword evidence="12" id="KW-0347">Helicase</keyword>
<proteinExistence type="inferred from homology"/>
<dbReference type="Gene3D" id="3.90.320.10">
    <property type="match status" value="1"/>
</dbReference>
<dbReference type="GO" id="GO:0043139">
    <property type="term" value="F:5'-3' DNA helicase activity"/>
    <property type="evidence" value="ECO:0007669"/>
    <property type="project" value="TreeGrafter"/>
</dbReference>
<protein>
    <recommendedName>
        <fullName evidence="4">DNA helicase</fullName>
        <ecNumber evidence="4">3.6.4.12</ecNumber>
    </recommendedName>
</protein>
<keyword evidence="16" id="KW-0238">DNA-binding</keyword>
<feature type="coiled-coil region" evidence="21">
    <location>
        <begin position="475"/>
        <end position="506"/>
    </location>
</feature>
<feature type="region of interest" description="Disordered" evidence="22">
    <location>
        <begin position="258"/>
        <end position="297"/>
    </location>
</feature>
<dbReference type="InterPro" id="IPR027417">
    <property type="entry name" value="P-loop_NTPase"/>
</dbReference>
<comment type="similarity">
    <text evidence="3">Belongs to the DNA2/NAM7 helicase family.</text>
</comment>
<keyword evidence="8" id="KW-0479">Metal-binding</keyword>
<evidence type="ECO:0000256" key="6">
    <source>
        <dbReference type="ARBA" id="ARBA00022705"/>
    </source>
</evidence>
<dbReference type="CDD" id="cd22318">
    <property type="entry name" value="DNA2_N-like"/>
    <property type="match status" value="1"/>
</dbReference>
<evidence type="ECO:0000313" key="26">
    <source>
        <dbReference type="EMBL" id="CAH0547646.1"/>
    </source>
</evidence>
<dbReference type="GO" id="GO:0006260">
    <property type="term" value="P:DNA replication"/>
    <property type="evidence" value="ECO:0007669"/>
    <property type="project" value="UniProtKB-KW"/>
</dbReference>
<dbReference type="GO" id="GO:0005737">
    <property type="term" value="C:cytoplasm"/>
    <property type="evidence" value="ECO:0007669"/>
    <property type="project" value="TreeGrafter"/>
</dbReference>
<evidence type="ECO:0000256" key="1">
    <source>
        <dbReference type="ARBA" id="ARBA00001966"/>
    </source>
</evidence>
<evidence type="ECO:0000256" key="9">
    <source>
        <dbReference type="ARBA" id="ARBA00022741"/>
    </source>
</evidence>
<gene>
    <name evidence="26" type="ORF">MELIAE_LOCUS1597</name>
</gene>
<feature type="compositionally biased region" description="Polar residues" evidence="22">
    <location>
        <begin position="51"/>
        <end position="64"/>
    </location>
</feature>
<reference evidence="26" key="1">
    <citation type="submission" date="2021-12" db="EMBL/GenBank/DDBJ databases">
        <authorList>
            <person name="King R."/>
        </authorList>
    </citation>
    <scope>NUCLEOTIDE SEQUENCE</scope>
</reference>
<evidence type="ECO:0000256" key="11">
    <source>
        <dbReference type="ARBA" id="ARBA00022801"/>
    </source>
</evidence>
<dbReference type="Proteomes" id="UP001154078">
    <property type="component" value="Chromosome 1"/>
</dbReference>
<keyword evidence="9" id="KW-0547">Nucleotide-binding</keyword>
<evidence type="ECO:0000256" key="18">
    <source>
        <dbReference type="ARBA" id="ARBA00023242"/>
    </source>
</evidence>
<feature type="region of interest" description="Disordered" evidence="22">
    <location>
        <begin position="51"/>
        <end position="86"/>
    </location>
</feature>
<dbReference type="Pfam" id="PF13086">
    <property type="entry name" value="AAA_11"/>
    <property type="match status" value="2"/>
</dbReference>